<keyword evidence="5" id="KW-1185">Reference proteome</keyword>
<feature type="transmembrane region" description="Helical" evidence="3">
    <location>
        <begin position="25"/>
        <end position="44"/>
    </location>
</feature>
<feature type="binding site" description="axial binding residue" evidence="1">
    <location>
        <position position="462"/>
    </location>
    <ligand>
        <name>heme</name>
        <dbReference type="ChEBI" id="CHEBI:30413"/>
    </ligand>
    <ligandPart>
        <name>Fe</name>
        <dbReference type="ChEBI" id="CHEBI:18248"/>
    </ligandPart>
</feature>
<keyword evidence="2" id="KW-0503">Monooxygenase</keyword>
<dbReference type="GO" id="GO:0020037">
    <property type="term" value="F:heme binding"/>
    <property type="evidence" value="ECO:0007669"/>
    <property type="project" value="InterPro"/>
</dbReference>
<dbReference type="PANTHER" id="PTHR47951:SF3">
    <property type="entry name" value="CYTOCHROME P450, FAMILY 706, SUBFAMILY A, POLYPEPTIDE 4"/>
    <property type="match status" value="1"/>
</dbReference>
<dbReference type="CDD" id="cd11073">
    <property type="entry name" value="CYP76-like"/>
    <property type="match status" value="1"/>
</dbReference>
<dbReference type="Proteomes" id="UP001367508">
    <property type="component" value="Unassembled WGS sequence"/>
</dbReference>
<keyword evidence="1 2" id="KW-0479">Metal-binding</keyword>
<feature type="transmembrane region" description="Helical" evidence="3">
    <location>
        <begin position="56"/>
        <end position="76"/>
    </location>
</feature>
<comment type="similarity">
    <text evidence="2">Belongs to the cytochrome P450 family.</text>
</comment>
<keyword evidence="3" id="KW-1133">Transmembrane helix</keyword>
<evidence type="ECO:0000313" key="4">
    <source>
        <dbReference type="EMBL" id="KAK7330669.1"/>
    </source>
</evidence>
<dbReference type="Pfam" id="PF00067">
    <property type="entry name" value="p450"/>
    <property type="match status" value="1"/>
</dbReference>
<dbReference type="PANTHER" id="PTHR47951">
    <property type="entry name" value="OS08G0547900 PROTEIN"/>
    <property type="match status" value="1"/>
</dbReference>
<sequence length="523" mass="59332">MILLSTLFQNLNLKDSISTDHSTTLFLAFLVISAVTCYAWLYFIKPKAQRLPPGPLGLPFVGNLLSLDPLLFSYFARLAQTYGPIFKLRLGNKLAIVLTSPAMAREVLKDHDTVFANRDMPATARVFTYGGSDIAWASYGPEWRMLRKVCVVKMLSNTTLDSVYYLRRKEVRNTMSYLYSRAGRPVNVGEQLFLTALNVMTSMMWGGTVEGAERDSLGAEFRVLVSEMTQRFGRPNVSDFFPCLARFDLQGVEKQMRALVTRFDGLFEKMIGQRMKMEGEEGTRKVSNDFLQFLLNLKEEDGDSNIPLTITHVKGLLMDMVVGGTETTANTIEFAMAEMMNKPEVMKRVQEELEDVVGKDNMVEESHIHKLPYLQAVMKETLRLHPPLPLLVPHHSNETTTVGGYTIPKGTQVFVNVWAIHRDPSIWEKPLEFDPGRFFDAKWDYSGNNFNYIPFGSGRRICAGIAMADRTVLYFLAMLVHLFNWTLSQEKKLNIVEKGIVLNMKTPLVAIPTPRLSNPNFYE</sequence>
<dbReference type="AlphaFoldDB" id="A0AAN9LAH9"/>
<dbReference type="GO" id="GO:0016705">
    <property type="term" value="F:oxidoreductase activity, acting on paired donors, with incorporation or reduction of molecular oxygen"/>
    <property type="evidence" value="ECO:0007669"/>
    <property type="project" value="InterPro"/>
</dbReference>
<dbReference type="InterPro" id="IPR002401">
    <property type="entry name" value="Cyt_P450_E_grp-I"/>
</dbReference>
<name>A0AAN9LAH9_CANGL</name>
<dbReference type="EMBL" id="JAYMYQ010000005">
    <property type="protein sequence ID" value="KAK7330669.1"/>
    <property type="molecule type" value="Genomic_DNA"/>
</dbReference>
<gene>
    <name evidence="4" type="ORF">VNO77_24867</name>
</gene>
<protein>
    <recommendedName>
        <fullName evidence="6">Cytochrome P450</fullName>
    </recommendedName>
</protein>
<keyword evidence="2" id="KW-0560">Oxidoreductase</keyword>
<evidence type="ECO:0000313" key="5">
    <source>
        <dbReference type="Proteomes" id="UP001367508"/>
    </source>
</evidence>
<evidence type="ECO:0000256" key="3">
    <source>
        <dbReference type="SAM" id="Phobius"/>
    </source>
</evidence>
<evidence type="ECO:0000256" key="1">
    <source>
        <dbReference type="PIRSR" id="PIRSR602401-1"/>
    </source>
</evidence>
<comment type="caution">
    <text evidence="4">The sequence shown here is derived from an EMBL/GenBank/DDBJ whole genome shotgun (WGS) entry which is preliminary data.</text>
</comment>
<dbReference type="InterPro" id="IPR017972">
    <property type="entry name" value="Cyt_P450_CS"/>
</dbReference>
<keyword evidence="3" id="KW-0472">Membrane</keyword>
<dbReference type="GO" id="GO:0004497">
    <property type="term" value="F:monooxygenase activity"/>
    <property type="evidence" value="ECO:0007669"/>
    <property type="project" value="UniProtKB-KW"/>
</dbReference>
<dbReference type="Gene3D" id="1.10.630.10">
    <property type="entry name" value="Cytochrome P450"/>
    <property type="match status" value="1"/>
</dbReference>
<evidence type="ECO:0008006" key="6">
    <source>
        <dbReference type="Google" id="ProtNLM"/>
    </source>
</evidence>
<keyword evidence="3" id="KW-0812">Transmembrane</keyword>
<dbReference type="PROSITE" id="PS00086">
    <property type="entry name" value="CYTOCHROME_P450"/>
    <property type="match status" value="1"/>
</dbReference>
<organism evidence="4 5">
    <name type="scientific">Canavalia gladiata</name>
    <name type="common">Sword bean</name>
    <name type="synonym">Dolichos gladiatus</name>
    <dbReference type="NCBI Taxonomy" id="3824"/>
    <lineage>
        <taxon>Eukaryota</taxon>
        <taxon>Viridiplantae</taxon>
        <taxon>Streptophyta</taxon>
        <taxon>Embryophyta</taxon>
        <taxon>Tracheophyta</taxon>
        <taxon>Spermatophyta</taxon>
        <taxon>Magnoliopsida</taxon>
        <taxon>eudicotyledons</taxon>
        <taxon>Gunneridae</taxon>
        <taxon>Pentapetalae</taxon>
        <taxon>rosids</taxon>
        <taxon>fabids</taxon>
        <taxon>Fabales</taxon>
        <taxon>Fabaceae</taxon>
        <taxon>Papilionoideae</taxon>
        <taxon>50 kb inversion clade</taxon>
        <taxon>NPAAA clade</taxon>
        <taxon>indigoferoid/millettioid clade</taxon>
        <taxon>Phaseoleae</taxon>
        <taxon>Canavalia</taxon>
    </lineage>
</organism>
<keyword evidence="1 2" id="KW-0408">Iron</keyword>
<dbReference type="GO" id="GO:0005506">
    <property type="term" value="F:iron ion binding"/>
    <property type="evidence" value="ECO:0007669"/>
    <property type="project" value="InterPro"/>
</dbReference>
<dbReference type="InterPro" id="IPR036396">
    <property type="entry name" value="Cyt_P450_sf"/>
</dbReference>
<dbReference type="InterPro" id="IPR001128">
    <property type="entry name" value="Cyt_P450"/>
</dbReference>
<dbReference type="SUPFAM" id="SSF48264">
    <property type="entry name" value="Cytochrome P450"/>
    <property type="match status" value="1"/>
</dbReference>
<dbReference type="PRINTS" id="PR00385">
    <property type="entry name" value="P450"/>
</dbReference>
<dbReference type="PRINTS" id="PR00463">
    <property type="entry name" value="EP450I"/>
</dbReference>
<keyword evidence="1 2" id="KW-0349">Heme</keyword>
<accession>A0AAN9LAH9</accession>
<dbReference type="FunFam" id="1.10.630.10:FF:000067">
    <property type="entry name" value="Cytochrome P450 - like protein"/>
    <property type="match status" value="1"/>
</dbReference>
<evidence type="ECO:0000256" key="2">
    <source>
        <dbReference type="RuleBase" id="RU000461"/>
    </source>
</evidence>
<proteinExistence type="inferred from homology"/>
<reference evidence="4 5" key="1">
    <citation type="submission" date="2024-01" db="EMBL/GenBank/DDBJ databases">
        <title>The genomes of 5 underutilized Papilionoideae crops provide insights into root nodulation and disease resistanc.</title>
        <authorList>
            <person name="Jiang F."/>
        </authorList>
    </citation>
    <scope>NUCLEOTIDE SEQUENCE [LARGE SCALE GENOMIC DNA]</scope>
    <source>
        <strain evidence="4">LVBAO_FW01</strain>
        <tissue evidence="4">Leaves</tissue>
    </source>
</reference>
<comment type="cofactor">
    <cofactor evidence="1">
        <name>heme</name>
        <dbReference type="ChEBI" id="CHEBI:30413"/>
    </cofactor>
</comment>